<feature type="domain" description="DUF6473" evidence="1">
    <location>
        <begin position="4"/>
        <end position="113"/>
    </location>
</feature>
<keyword evidence="3" id="KW-1185">Reference proteome</keyword>
<evidence type="ECO:0000313" key="3">
    <source>
        <dbReference type="Proteomes" id="UP000326169"/>
    </source>
</evidence>
<evidence type="ECO:0000313" key="2">
    <source>
        <dbReference type="EMBL" id="GCE95517.1"/>
    </source>
</evidence>
<dbReference type="RefSeq" id="WP_006617503.1">
    <property type="nucleotide sequence ID" value="NZ_BIMW01000135.1"/>
</dbReference>
<dbReference type="Proteomes" id="UP000326169">
    <property type="component" value="Unassembled WGS sequence"/>
</dbReference>
<dbReference type="Pfam" id="PF20078">
    <property type="entry name" value="DUF6473"/>
    <property type="match status" value="2"/>
</dbReference>
<comment type="caution">
    <text evidence="2">The sequence shown here is derived from an EMBL/GenBank/DDBJ whole genome shotgun (WGS) entry which is preliminary data.</text>
</comment>
<dbReference type="EMBL" id="BIMW01000135">
    <property type="protein sequence ID" value="GCE95517.1"/>
    <property type="molecule type" value="Genomic_DNA"/>
</dbReference>
<protein>
    <recommendedName>
        <fullName evidence="1">DUF6473 domain-containing protein</fullName>
    </recommendedName>
</protein>
<name>A0A5M3T9G9_LIMPL</name>
<evidence type="ECO:0000259" key="1">
    <source>
        <dbReference type="Pfam" id="PF20078"/>
    </source>
</evidence>
<dbReference type="InterPro" id="IPR045524">
    <property type="entry name" value="DUF6473"/>
</dbReference>
<organism evidence="2 3">
    <name type="scientific">Limnospira platensis NIES-46</name>
    <dbReference type="NCBI Taxonomy" id="1236695"/>
    <lineage>
        <taxon>Bacteria</taxon>
        <taxon>Bacillati</taxon>
        <taxon>Cyanobacteriota</taxon>
        <taxon>Cyanophyceae</taxon>
        <taxon>Oscillatoriophycideae</taxon>
        <taxon>Oscillatoriales</taxon>
        <taxon>Sirenicapillariaceae</taxon>
        <taxon>Limnospira</taxon>
    </lineage>
</organism>
<accession>A0A5M3T9G9</accession>
<reference evidence="2 3" key="1">
    <citation type="journal article" date="2019" name="J Genomics">
        <title>The Draft Genome of a Hydrogen-producing Cyanobacterium, Arthrospira platensis NIES-46.</title>
        <authorList>
            <person name="Suzuki S."/>
            <person name="Yamaguchi H."/>
            <person name="Kawachi M."/>
        </authorList>
    </citation>
    <scope>NUCLEOTIDE SEQUENCE [LARGE SCALE GENOMIC DNA]</scope>
    <source>
        <strain evidence="2 3">NIES-46</strain>
    </source>
</reference>
<feature type="domain" description="DUF6473" evidence="1">
    <location>
        <begin position="147"/>
        <end position="226"/>
    </location>
</feature>
<dbReference type="GeneID" id="301684363"/>
<proteinExistence type="predicted"/>
<sequence length="285" mass="32620">MGYYQERDRSITNYQMFELGNTGLSFRGPQPQTLAQGHYFTCLGAAQTFGCFCDRPYPNLLAYWLKLPVLNLGYGGAGPSFFLQNSPLIDYINRGKFAIVQVMSGRSESNSLFDTGGLEYIRRRSDGKQLGSEPAYQELLATGDRDFVNQIIAETRQNWVSSYQLLLSKIKVPKILLWFSEREPDYQLTYNNIYCLFGKFPHLINAQAIAQIIPFANDYIQCVSTRGMPQLLINRLTGYPTTLNLAYQRPDLGDKTSFYNDYYFSPEMQRDAAILLKSACQQYLY</sequence>
<gene>
    <name evidence="2" type="ORF">NIES46_35820</name>
</gene>